<comment type="caution">
    <text evidence="2">The sequence shown here is derived from an EMBL/GenBank/DDBJ whole genome shotgun (WGS) entry which is preliminary data.</text>
</comment>
<keyword evidence="3" id="KW-1185">Reference proteome</keyword>
<proteinExistence type="predicted"/>
<feature type="region of interest" description="Disordered" evidence="1">
    <location>
        <begin position="159"/>
        <end position="184"/>
    </location>
</feature>
<evidence type="ECO:0000313" key="3">
    <source>
        <dbReference type="Proteomes" id="UP000314294"/>
    </source>
</evidence>
<gene>
    <name evidence="2" type="ORF">EYF80_006409</name>
</gene>
<sequence length="255" mass="28371">MTQDRLLGHHAAEDLLVLGQHHGADQGGVAHVAHGRLGERLKVLQLLLHVFGDQAPVVLGSVWSSSHDLRVKRRPIPNILMPASREKRRLSLRTSGQASTGSIFPVAYFWESRGRDFSSRYARTFRAMSAMRRSRLFFTMTEVRRAAVLTEKHRTTCNFEEEDGAARGGAGKQEGRSGPSGLSSVVPLLRLSTQPSLLWSSWRRPGGSGSTSRVSRQSGSSWRRRAQQRYSREVGAEQDRITFMLLFAAVEHAIG</sequence>
<accession>A0A4Z2J178</accession>
<dbReference type="EMBL" id="SRLO01000033">
    <property type="protein sequence ID" value="TNN83428.1"/>
    <property type="molecule type" value="Genomic_DNA"/>
</dbReference>
<protein>
    <submittedName>
        <fullName evidence="2">Uncharacterized protein</fullName>
    </submittedName>
</protein>
<organism evidence="2 3">
    <name type="scientific">Liparis tanakae</name>
    <name type="common">Tanaka's snailfish</name>
    <dbReference type="NCBI Taxonomy" id="230148"/>
    <lineage>
        <taxon>Eukaryota</taxon>
        <taxon>Metazoa</taxon>
        <taxon>Chordata</taxon>
        <taxon>Craniata</taxon>
        <taxon>Vertebrata</taxon>
        <taxon>Euteleostomi</taxon>
        <taxon>Actinopterygii</taxon>
        <taxon>Neopterygii</taxon>
        <taxon>Teleostei</taxon>
        <taxon>Neoteleostei</taxon>
        <taxon>Acanthomorphata</taxon>
        <taxon>Eupercaria</taxon>
        <taxon>Perciformes</taxon>
        <taxon>Cottioidei</taxon>
        <taxon>Cottales</taxon>
        <taxon>Liparidae</taxon>
        <taxon>Liparis</taxon>
    </lineage>
</organism>
<evidence type="ECO:0000256" key="1">
    <source>
        <dbReference type="SAM" id="MobiDB-lite"/>
    </source>
</evidence>
<feature type="compositionally biased region" description="Low complexity" evidence="1">
    <location>
        <begin position="200"/>
        <end position="221"/>
    </location>
</feature>
<feature type="region of interest" description="Disordered" evidence="1">
    <location>
        <begin position="200"/>
        <end position="233"/>
    </location>
</feature>
<dbReference type="AlphaFoldDB" id="A0A4Z2J178"/>
<reference evidence="2 3" key="1">
    <citation type="submission" date="2019-03" db="EMBL/GenBank/DDBJ databases">
        <title>First draft genome of Liparis tanakae, snailfish: a comprehensive survey of snailfish specific genes.</title>
        <authorList>
            <person name="Kim W."/>
            <person name="Song I."/>
            <person name="Jeong J.-H."/>
            <person name="Kim D."/>
            <person name="Kim S."/>
            <person name="Ryu S."/>
            <person name="Song J.Y."/>
            <person name="Lee S.K."/>
        </authorList>
    </citation>
    <scope>NUCLEOTIDE SEQUENCE [LARGE SCALE GENOMIC DNA]</scope>
    <source>
        <tissue evidence="2">Muscle</tissue>
    </source>
</reference>
<dbReference type="Proteomes" id="UP000314294">
    <property type="component" value="Unassembled WGS sequence"/>
</dbReference>
<name>A0A4Z2J178_9TELE</name>
<evidence type="ECO:0000313" key="2">
    <source>
        <dbReference type="EMBL" id="TNN83428.1"/>
    </source>
</evidence>